<feature type="transmembrane region" description="Helical" evidence="6">
    <location>
        <begin position="162"/>
        <end position="180"/>
    </location>
</feature>
<proteinExistence type="predicted"/>
<dbReference type="PANTHER" id="PTHR30482:SF10">
    <property type="entry name" value="HIGH-AFFINITY BRANCHED-CHAIN AMINO ACID TRANSPORT PROTEIN BRAE"/>
    <property type="match status" value="1"/>
</dbReference>
<comment type="subcellular location">
    <subcellularLocation>
        <location evidence="1">Cell membrane</location>
        <topology evidence="1">Multi-pass membrane protein</topology>
    </subcellularLocation>
</comment>
<feature type="transmembrane region" description="Helical" evidence="6">
    <location>
        <begin position="249"/>
        <end position="272"/>
    </location>
</feature>
<evidence type="ECO:0000313" key="8">
    <source>
        <dbReference type="Proteomes" id="UP001244552"/>
    </source>
</evidence>
<feature type="transmembrane region" description="Helical" evidence="6">
    <location>
        <begin position="38"/>
        <end position="57"/>
    </location>
</feature>
<evidence type="ECO:0000256" key="3">
    <source>
        <dbReference type="ARBA" id="ARBA00022692"/>
    </source>
</evidence>
<dbReference type="Proteomes" id="UP001244552">
    <property type="component" value="Unassembled WGS sequence"/>
</dbReference>
<reference evidence="7 8" key="1">
    <citation type="submission" date="2023-07" db="EMBL/GenBank/DDBJ databases">
        <title>Genomic Encyclopedia of Type Strains, Phase IV (KMG-IV): sequencing the most valuable type-strain genomes for metagenomic binning, comparative biology and taxonomic classification.</title>
        <authorList>
            <person name="Goeker M."/>
        </authorList>
    </citation>
    <scope>NUCLEOTIDE SEQUENCE [LARGE SCALE GENOMIC DNA]</scope>
    <source>
        <strain evidence="7 8">DSM 19922</strain>
    </source>
</reference>
<feature type="transmembrane region" description="Helical" evidence="6">
    <location>
        <begin position="87"/>
        <end position="105"/>
    </location>
</feature>
<evidence type="ECO:0000313" key="7">
    <source>
        <dbReference type="EMBL" id="MDQ0533068.1"/>
    </source>
</evidence>
<sequence length="337" mass="35331">MTTMTQTRKAAAAAGLLALAALLPLAVTEPSQQNFLILILMGAQLGVAWNIVGGYAGQVSLGHAVFYGIGAYASTMLLLTLGLSPWIGAPVGGLVAVLFALAMGWPCFRLKGHYFAMATIAVAEIVQVLVTNSDLLEGAVGLTLPMDRGGLGWLIFLSKLPYYYVALGLLVLTVLASWAIERSHIGYYFRAIKDEPEAARALGVSLTRYKLIALSVSAFLTALGGSFYAQKEMFIDPGSVLATSVSIKIALIAILGGVGRLLGPVLGAVILITIEEYSRTLFGSTGSGTDMIIYATMIILVAVFSPSGVLGLLGDLRRHLPGGGRTAAEPGKMEARP</sequence>
<feature type="transmembrane region" description="Helical" evidence="6">
    <location>
        <begin position="64"/>
        <end position="81"/>
    </location>
</feature>
<comment type="caution">
    <text evidence="7">The sequence shown here is derived from an EMBL/GenBank/DDBJ whole genome shotgun (WGS) entry which is preliminary data.</text>
</comment>
<dbReference type="EMBL" id="JAUSVU010000005">
    <property type="protein sequence ID" value="MDQ0533068.1"/>
    <property type="molecule type" value="Genomic_DNA"/>
</dbReference>
<accession>A0ABU0MI08</accession>
<dbReference type="InterPro" id="IPR001851">
    <property type="entry name" value="ABC_transp_permease"/>
</dbReference>
<evidence type="ECO:0000256" key="5">
    <source>
        <dbReference type="ARBA" id="ARBA00023136"/>
    </source>
</evidence>
<protein>
    <submittedName>
        <fullName evidence="7">Branched-chain amino acid transport system permease protein</fullName>
    </submittedName>
</protein>
<evidence type="ECO:0000256" key="6">
    <source>
        <dbReference type="SAM" id="Phobius"/>
    </source>
</evidence>
<organism evidence="7 8">
    <name type="scientific">Azospirillum picis</name>
    <dbReference type="NCBI Taxonomy" id="488438"/>
    <lineage>
        <taxon>Bacteria</taxon>
        <taxon>Pseudomonadati</taxon>
        <taxon>Pseudomonadota</taxon>
        <taxon>Alphaproteobacteria</taxon>
        <taxon>Rhodospirillales</taxon>
        <taxon>Azospirillaceae</taxon>
        <taxon>Azospirillum</taxon>
    </lineage>
</organism>
<dbReference type="PANTHER" id="PTHR30482">
    <property type="entry name" value="HIGH-AFFINITY BRANCHED-CHAIN AMINO ACID TRANSPORT SYSTEM PERMEASE"/>
    <property type="match status" value="1"/>
</dbReference>
<evidence type="ECO:0000256" key="2">
    <source>
        <dbReference type="ARBA" id="ARBA00022475"/>
    </source>
</evidence>
<dbReference type="CDD" id="cd06581">
    <property type="entry name" value="TM_PBP1_LivM_like"/>
    <property type="match status" value="1"/>
</dbReference>
<keyword evidence="8" id="KW-1185">Reference proteome</keyword>
<dbReference type="InterPro" id="IPR043428">
    <property type="entry name" value="LivM-like"/>
</dbReference>
<name>A0ABU0MI08_9PROT</name>
<keyword evidence="4 6" id="KW-1133">Transmembrane helix</keyword>
<feature type="transmembrane region" description="Helical" evidence="6">
    <location>
        <begin position="292"/>
        <end position="313"/>
    </location>
</feature>
<evidence type="ECO:0000256" key="1">
    <source>
        <dbReference type="ARBA" id="ARBA00004651"/>
    </source>
</evidence>
<keyword evidence="5 6" id="KW-0472">Membrane</keyword>
<evidence type="ECO:0000256" key="4">
    <source>
        <dbReference type="ARBA" id="ARBA00022989"/>
    </source>
</evidence>
<keyword evidence="3 6" id="KW-0812">Transmembrane</keyword>
<dbReference type="Pfam" id="PF02653">
    <property type="entry name" value="BPD_transp_2"/>
    <property type="match status" value="1"/>
</dbReference>
<keyword evidence="2" id="KW-1003">Cell membrane</keyword>
<dbReference type="RefSeq" id="WP_209981084.1">
    <property type="nucleotide sequence ID" value="NZ_JAGINO010000005.1"/>
</dbReference>
<feature type="transmembrane region" description="Helical" evidence="6">
    <location>
        <begin position="211"/>
        <end position="229"/>
    </location>
</feature>
<gene>
    <name evidence="7" type="ORF">QO018_001917</name>
</gene>